<keyword evidence="2" id="KW-1185">Reference proteome</keyword>
<dbReference type="KEGG" id="nah:F5544_01350"/>
<dbReference type="RefSeq" id="WP_167471480.1">
    <property type="nucleotide sequence ID" value="NZ_CP046172.1"/>
</dbReference>
<name>A0A6G9Y4N8_9NOCA</name>
<organism evidence="1 2">
    <name type="scientific">Nocardia arthritidis</name>
    <dbReference type="NCBI Taxonomy" id="228602"/>
    <lineage>
        <taxon>Bacteria</taxon>
        <taxon>Bacillati</taxon>
        <taxon>Actinomycetota</taxon>
        <taxon>Actinomycetes</taxon>
        <taxon>Mycobacteriales</taxon>
        <taxon>Nocardiaceae</taxon>
        <taxon>Nocardia</taxon>
    </lineage>
</organism>
<gene>
    <name evidence="1" type="ORF">F5544_01350</name>
</gene>
<sequence>MSLHHRIPLAHNGLRPGIKLLCPAGAQFADRVQLSSGVLPAAETSFADTYSRGSFVPHTPWRLPSCHERALLFGTPAPAALPGEWIAVFPVPARVLDAFTELRAAAVSGSEAAVQSLIAGPVGRIGLVEMLRWANTLTDPDRPEISAPLLYGKTPVGNPTMTTGSHGLRVGLHVDSWYKSPLAERAAAPNRLSVNLGHHDRCLLCVNAPLHVMEQVLREGNMLEGADNPQYALGKRFMEMFPRYPVTKVTIHPGEAYIAPTENMLHDGYAQPHGQIDLQFNCRGYFSADRAPQKYSATTS</sequence>
<dbReference type="Proteomes" id="UP000503540">
    <property type="component" value="Chromosome"/>
</dbReference>
<accession>A0A6G9Y4N8</accession>
<protein>
    <submittedName>
        <fullName evidence="1">Uncharacterized protein</fullName>
    </submittedName>
</protein>
<evidence type="ECO:0000313" key="2">
    <source>
        <dbReference type="Proteomes" id="UP000503540"/>
    </source>
</evidence>
<reference evidence="1 2" key="1">
    <citation type="journal article" date="2019" name="ACS Chem. Biol.">
        <title>Identification and Mobilization of a Cryptic Antibiotic Biosynthesis Gene Locus from a Human-Pathogenic Nocardia Isolate.</title>
        <authorList>
            <person name="Herisse M."/>
            <person name="Ishida K."/>
            <person name="Porter J.L."/>
            <person name="Howden B."/>
            <person name="Hertweck C."/>
            <person name="Stinear T.P."/>
            <person name="Pidot S.J."/>
        </authorList>
    </citation>
    <scope>NUCLEOTIDE SEQUENCE [LARGE SCALE GENOMIC DNA]</scope>
    <source>
        <strain evidence="1 2">AUSMDU00012717</strain>
    </source>
</reference>
<evidence type="ECO:0000313" key="1">
    <source>
        <dbReference type="EMBL" id="QIS08195.1"/>
    </source>
</evidence>
<dbReference type="EMBL" id="CP046172">
    <property type="protein sequence ID" value="QIS08195.1"/>
    <property type="molecule type" value="Genomic_DNA"/>
</dbReference>
<dbReference type="AlphaFoldDB" id="A0A6G9Y4N8"/>
<proteinExistence type="predicted"/>